<reference evidence="7 8" key="1">
    <citation type="submission" date="2019-02" db="EMBL/GenBank/DDBJ databases">
        <title>Deep-cultivation of Planctomycetes and their phenomic and genomic characterization uncovers novel biology.</title>
        <authorList>
            <person name="Wiegand S."/>
            <person name="Jogler M."/>
            <person name="Boedeker C."/>
            <person name="Pinto D."/>
            <person name="Vollmers J."/>
            <person name="Rivas-Marin E."/>
            <person name="Kohn T."/>
            <person name="Peeters S.H."/>
            <person name="Heuer A."/>
            <person name="Rast P."/>
            <person name="Oberbeckmann S."/>
            <person name="Bunk B."/>
            <person name="Jeske O."/>
            <person name="Meyerdierks A."/>
            <person name="Storesund J.E."/>
            <person name="Kallscheuer N."/>
            <person name="Luecker S."/>
            <person name="Lage O.M."/>
            <person name="Pohl T."/>
            <person name="Merkel B.J."/>
            <person name="Hornburger P."/>
            <person name="Mueller R.-W."/>
            <person name="Bruemmer F."/>
            <person name="Labrenz M."/>
            <person name="Spormann A.M."/>
            <person name="Op Den Camp H."/>
            <person name="Overmann J."/>
            <person name="Amann R."/>
            <person name="Jetten M.S.M."/>
            <person name="Mascher T."/>
            <person name="Medema M.H."/>
            <person name="Devos D.P."/>
            <person name="Kaster A.-K."/>
            <person name="Ovreas L."/>
            <person name="Rohde M."/>
            <person name="Galperin M.Y."/>
            <person name="Jogler C."/>
        </authorList>
    </citation>
    <scope>NUCLEOTIDE SEQUENCE [LARGE SCALE GENOMIC DNA]</scope>
    <source>
        <strain evidence="7 8">Poly41</strain>
    </source>
</reference>
<evidence type="ECO:0000256" key="4">
    <source>
        <dbReference type="ARBA" id="ARBA00023239"/>
    </source>
</evidence>
<dbReference type="OrthoDB" id="7335480at2"/>
<protein>
    <submittedName>
        <fullName evidence="7">Heparinase II/III-like protein</fullName>
    </submittedName>
</protein>
<feature type="domain" description="Heparin-sulfate lyase N-terminal" evidence="6">
    <location>
        <begin position="99"/>
        <end position="278"/>
    </location>
</feature>
<dbReference type="Gene3D" id="1.50.10.100">
    <property type="entry name" value="Chondroitin AC/alginate lyase"/>
    <property type="match status" value="1"/>
</dbReference>
<keyword evidence="3" id="KW-0574">Periplasm</keyword>
<dbReference type="RefSeq" id="WP_146530357.1">
    <property type="nucleotide sequence ID" value="NZ_SJPV01000012.1"/>
</dbReference>
<keyword evidence="8" id="KW-1185">Reference proteome</keyword>
<dbReference type="InterPro" id="IPR012480">
    <property type="entry name" value="Hepar_II_III_C"/>
</dbReference>
<dbReference type="AlphaFoldDB" id="A0A5C6D910"/>
<comment type="caution">
    <text evidence="7">The sequence shown here is derived from an EMBL/GenBank/DDBJ whole genome shotgun (WGS) entry which is preliminary data.</text>
</comment>
<name>A0A5C6D910_9BACT</name>
<keyword evidence="4" id="KW-0456">Lyase</keyword>
<feature type="domain" description="Heparinase II/III-like C-terminal" evidence="5">
    <location>
        <begin position="309"/>
        <end position="520"/>
    </location>
</feature>
<evidence type="ECO:0000313" key="8">
    <source>
        <dbReference type="Proteomes" id="UP000319143"/>
    </source>
</evidence>
<gene>
    <name evidence="7" type="ORF">Poly41_55930</name>
</gene>
<dbReference type="InterPro" id="IPR031680">
    <property type="entry name" value="Hepar_II_III_N"/>
</dbReference>
<evidence type="ECO:0000256" key="1">
    <source>
        <dbReference type="ARBA" id="ARBA00004418"/>
    </source>
</evidence>
<accession>A0A5C6D910</accession>
<comment type="subcellular location">
    <subcellularLocation>
        <location evidence="1">Periplasm</location>
    </subcellularLocation>
</comment>
<dbReference type="InterPro" id="IPR008929">
    <property type="entry name" value="Chondroitin_lyas"/>
</dbReference>
<proteinExistence type="predicted"/>
<sequence length="573" mass="64355">MADRRLLAWPHRHDRKMLEHMSSGTFTFLNETRDLGVSVGQVAETSRDRLTDGNSTQVPLKLNWHPEAPRLWRFHLHYHEALLELASLVSVDAAWAIIDSWLSNPKNQTPHSDPDAWHPFCISQRLPIWLMLASQYGVPDGLRKRFFQSVLAQVQWLWTHLEWDLGGNHLLENLRALAIANMALEGDLPLDARRLSKWIDIELKKQVLPSGEHFERTPTYHAIMTLAVMEIADAVDGSVAAGDLAEKSCSAANRMREFHGTILHPDGQIPLLGDSVFGETPHVGEVAETSQLKSSELSSSSATFEPDYWTWWSDNRKDFLLFDVGAVACDHLPAHGHADLFGLEASIGGERFLVDTGTYDYDDSPERQASRSTLSHNTLAIDGEDQCDVWSRFRMGRRGHVLWKRAGKSETSRWCMAAHDAYRFLGIGETIRTAIVIDDSSLETTWLIVDWFTGPGHHDLISTLQLEPNWKATIQTSGEVICENAELEPQPRIRMLTEGELSIEPGVYCPDFGVALPNESIVAAAIRFEREPVAWQICPGGCELNLSIRLSNNELIVESVDDKGEILRVPILS</sequence>
<evidence type="ECO:0000256" key="3">
    <source>
        <dbReference type="ARBA" id="ARBA00022764"/>
    </source>
</evidence>
<dbReference type="SUPFAM" id="SSF48230">
    <property type="entry name" value="Chondroitin AC/alginate lyase"/>
    <property type="match status" value="1"/>
</dbReference>
<dbReference type="Pfam" id="PF07940">
    <property type="entry name" value="Hepar_II_III_C"/>
    <property type="match status" value="1"/>
</dbReference>
<dbReference type="Gene3D" id="2.70.98.70">
    <property type="match status" value="1"/>
</dbReference>
<dbReference type="Pfam" id="PF16889">
    <property type="entry name" value="Hepar_II_III_N"/>
    <property type="match status" value="1"/>
</dbReference>
<dbReference type="PANTHER" id="PTHR39210">
    <property type="entry name" value="HEPARIN-SULFATE LYASE"/>
    <property type="match status" value="1"/>
</dbReference>
<keyword evidence="2" id="KW-0732">Signal</keyword>
<organism evidence="7 8">
    <name type="scientific">Novipirellula artificiosorum</name>
    <dbReference type="NCBI Taxonomy" id="2528016"/>
    <lineage>
        <taxon>Bacteria</taxon>
        <taxon>Pseudomonadati</taxon>
        <taxon>Planctomycetota</taxon>
        <taxon>Planctomycetia</taxon>
        <taxon>Pirellulales</taxon>
        <taxon>Pirellulaceae</taxon>
        <taxon>Novipirellula</taxon>
    </lineage>
</organism>
<dbReference type="EMBL" id="SJPV01000012">
    <property type="protein sequence ID" value="TWU32615.1"/>
    <property type="molecule type" value="Genomic_DNA"/>
</dbReference>
<dbReference type="PANTHER" id="PTHR39210:SF1">
    <property type="entry name" value="HEPARIN-SULFATE LYASE"/>
    <property type="match status" value="1"/>
</dbReference>
<dbReference type="GO" id="GO:0042597">
    <property type="term" value="C:periplasmic space"/>
    <property type="evidence" value="ECO:0007669"/>
    <property type="project" value="UniProtKB-SubCell"/>
</dbReference>
<dbReference type="Proteomes" id="UP000319143">
    <property type="component" value="Unassembled WGS sequence"/>
</dbReference>
<evidence type="ECO:0000313" key="7">
    <source>
        <dbReference type="EMBL" id="TWU32615.1"/>
    </source>
</evidence>
<evidence type="ECO:0000259" key="6">
    <source>
        <dbReference type="Pfam" id="PF16889"/>
    </source>
</evidence>
<dbReference type="GO" id="GO:0016829">
    <property type="term" value="F:lyase activity"/>
    <property type="evidence" value="ECO:0007669"/>
    <property type="project" value="UniProtKB-KW"/>
</dbReference>
<evidence type="ECO:0000256" key="2">
    <source>
        <dbReference type="ARBA" id="ARBA00022729"/>
    </source>
</evidence>
<evidence type="ECO:0000259" key="5">
    <source>
        <dbReference type="Pfam" id="PF07940"/>
    </source>
</evidence>